<gene>
    <name evidence="1" type="ORF">NADFUDRAFT_45719</name>
</gene>
<reference evidence="1 2" key="1">
    <citation type="journal article" date="2016" name="Proc. Natl. Acad. Sci. U.S.A.">
        <title>Comparative genomics of biotechnologically important yeasts.</title>
        <authorList>
            <person name="Riley R."/>
            <person name="Haridas S."/>
            <person name="Wolfe K.H."/>
            <person name="Lopes M.R."/>
            <person name="Hittinger C.T."/>
            <person name="Goeker M."/>
            <person name="Salamov A.A."/>
            <person name="Wisecaver J.H."/>
            <person name="Long T.M."/>
            <person name="Calvey C.H."/>
            <person name="Aerts A.L."/>
            <person name="Barry K.W."/>
            <person name="Choi C."/>
            <person name="Clum A."/>
            <person name="Coughlan A.Y."/>
            <person name="Deshpande S."/>
            <person name="Douglass A.P."/>
            <person name="Hanson S.J."/>
            <person name="Klenk H.-P."/>
            <person name="LaButti K.M."/>
            <person name="Lapidus A."/>
            <person name="Lindquist E.A."/>
            <person name="Lipzen A.M."/>
            <person name="Meier-Kolthoff J.P."/>
            <person name="Ohm R.A."/>
            <person name="Otillar R.P."/>
            <person name="Pangilinan J.L."/>
            <person name="Peng Y."/>
            <person name="Rokas A."/>
            <person name="Rosa C.A."/>
            <person name="Scheuner C."/>
            <person name="Sibirny A.A."/>
            <person name="Slot J.C."/>
            <person name="Stielow J.B."/>
            <person name="Sun H."/>
            <person name="Kurtzman C.P."/>
            <person name="Blackwell M."/>
            <person name="Grigoriev I.V."/>
            <person name="Jeffries T.W."/>
        </authorList>
    </citation>
    <scope>NUCLEOTIDE SEQUENCE [LARGE SCALE GENOMIC DNA]</scope>
    <source>
        <strain evidence="1 2">DSM 6958</strain>
    </source>
</reference>
<dbReference type="AlphaFoldDB" id="A0A1E3PRU3"/>
<keyword evidence="2" id="KW-1185">Reference proteome</keyword>
<name>A0A1E3PRU3_9ASCO</name>
<accession>A0A1E3PRU3</accession>
<sequence>MDYAIVFNINYLSLGRLTSHILDKRQVLDNIYCKTYNHVNFYYLFSSLASSLSLDQAQLPAHLHTTTSLYNIADTRVHSGVLAALIQDSRYLERQKQGLLCAEPAALPSHSTAR</sequence>
<dbReference type="EMBL" id="KV454407">
    <property type="protein sequence ID" value="ODQ67672.1"/>
    <property type="molecule type" value="Genomic_DNA"/>
</dbReference>
<proteinExistence type="predicted"/>
<organism evidence="1 2">
    <name type="scientific">Nadsonia fulvescens var. elongata DSM 6958</name>
    <dbReference type="NCBI Taxonomy" id="857566"/>
    <lineage>
        <taxon>Eukaryota</taxon>
        <taxon>Fungi</taxon>
        <taxon>Dikarya</taxon>
        <taxon>Ascomycota</taxon>
        <taxon>Saccharomycotina</taxon>
        <taxon>Dipodascomycetes</taxon>
        <taxon>Dipodascales</taxon>
        <taxon>Dipodascales incertae sedis</taxon>
        <taxon>Nadsonia</taxon>
    </lineage>
</organism>
<evidence type="ECO:0000313" key="1">
    <source>
        <dbReference type="EMBL" id="ODQ67672.1"/>
    </source>
</evidence>
<protein>
    <submittedName>
        <fullName evidence="1">Uncharacterized protein</fullName>
    </submittedName>
</protein>
<dbReference type="Proteomes" id="UP000095009">
    <property type="component" value="Unassembled WGS sequence"/>
</dbReference>
<evidence type="ECO:0000313" key="2">
    <source>
        <dbReference type="Proteomes" id="UP000095009"/>
    </source>
</evidence>